<feature type="region of interest" description="Disordered" evidence="1">
    <location>
        <begin position="142"/>
        <end position="227"/>
    </location>
</feature>
<feature type="compositionally biased region" description="Basic and acidic residues" evidence="1">
    <location>
        <begin position="117"/>
        <end position="129"/>
    </location>
</feature>
<keyword evidence="4" id="KW-1185">Reference proteome</keyword>
<evidence type="ECO:0000313" key="4">
    <source>
        <dbReference type="Proteomes" id="UP001595645"/>
    </source>
</evidence>
<sequence length="227" mass="24835">MPLDTRWTRDCESGVYLQERYEIQVLESFGVTPPKANDAGAIYTKKAPDVNAATAPGTWQTYDIRFRAARYDSTGTKIAGARVSLWWNGKLVHDDVAIDGKTGAGRPEDPSPAPIRLQDHGDPGENPRFRNVWVERIKSREGGVSGECRVDDGGIGTFSAPIPPSSRGHPVTPSTRHEDTGSQRVGKYQSVRTVPATHERMSSRRASSRSQWRCDPAASKASVSAMV</sequence>
<feature type="domain" description="3-keto-alpha-glucoside-1,2-lyase/3-keto-2-hydroxy-glucal hydratase" evidence="2">
    <location>
        <begin position="3"/>
        <end position="135"/>
    </location>
</feature>
<reference evidence="4" key="1">
    <citation type="journal article" date="2019" name="Int. J. Syst. Evol. Microbiol.">
        <title>The Global Catalogue of Microorganisms (GCM) 10K type strain sequencing project: providing services to taxonomists for standard genome sequencing and annotation.</title>
        <authorList>
            <consortium name="The Broad Institute Genomics Platform"/>
            <consortium name="The Broad Institute Genome Sequencing Center for Infectious Disease"/>
            <person name="Wu L."/>
            <person name="Ma J."/>
        </authorList>
    </citation>
    <scope>NUCLEOTIDE SEQUENCE [LARGE SCALE GENOMIC DNA]</scope>
    <source>
        <strain evidence="4">CGMCC 4.7676</strain>
    </source>
</reference>
<gene>
    <name evidence="3" type="ORF">ACFOSH_19320</name>
</gene>
<organism evidence="3 4">
    <name type="scientific">Amycolatopsis speibonae</name>
    <dbReference type="NCBI Taxonomy" id="1450224"/>
    <lineage>
        <taxon>Bacteria</taxon>
        <taxon>Bacillati</taxon>
        <taxon>Actinomycetota</taxon>
        <taxon>Actinomycetes</taxon>
        <taxon>Pseudonocardiales</taxon>
        <taxon>Pseudonocardiaceae</taxon>
        <taxon>Amycolatopsis</taxon>
    </lineage>
</organism>
<dbReference type="Proteomes" id="UP001595645">
    <property type="component" value="Unassembled WGS sequence"/>
</dbReference>
<dbReference type="InterPro" id="IPR010496">
    <property type="entry name" value="AL/BT2_dom"/>
</dbReference>
<evidence type="ECO:0000313" key="3">
    <source>
        <dbReference type="EMBL" id="MFC3451589.1"/>
    </source>
</evidence>
<dbReference type="RefSeq" id="WP_378240354.1">
    <property type="nucleotide sequence ID" value="NZ_JBHRWK010000025.1"/>
</dbReference>
<evidence type="ECO:0000256" key="1">
    <source>
        <dbReference type="SAM" id="MobiDB-lite"/>
    </source>
</evidence>
<dbReference type="EMBL" id="JBHRWK010000025">
    <property type="protein sequence ID" value="MFC3451589.1"/>
    <property type="molecule type" value="Genomic_DNA"/>
</dbReference>
<evidence type="ECO:0000259" key="2">
    <source>
        <dbReference type="Pfam" id="PF06439"/>
    </source>
</evidence>
<proteinExistence type="predicted"/>
<protein>
    <submittedName>
        <fullName evidence="3">DUF1080 domain-containing protein</fullName>
    </submittedName>
</protein>
<feature type="compositionally biased region" description="Low complexity" evidence="1">
    <location>
        <begin position="204"/>
        <end position="213"/>
    </location>
</feature>
<name>A0ABV7P0R4_9PSEU</name>
<feature type="region of interest" description="Disordered" evidence="1">
    <location>
        <begin position="98"/>
        <end position="129"/>
    </location>
</feature>
<accession>A0ABV7P0R4</accession>
<comment type="caution">
    <text evidence="3">The sequence shown here is derived from an EMBL/GenBank/DDBJ whole genome shotgun (WGS) entry which is preliminary data.</text>
</comment>
<dbReference type="Pfam" id="PF06439">
    <property type="entry name" value="3keto-disac_hyd"/>
    <property type="match status" value="1"/>
</dbReference>
<dbReference type="Gene3D" id="2.60.120.560">
    <property type="entry name" value="Exo-inulinase, domain 1"/>
    <property type="match status" value="1"/>
</dbReference>